<feature type="region of interest" description="Disordered" evidence="1">
    <location>
        <begin position="141"/>
        <end position="474"/>
    </location>
</feature>
<feature type="chain" id="PRO_5022100063" evidence="2">
    <location>
        <begin position="16"/>
        <end position="671"/>
    </location>
</feature>
<comment type="caution">
    <text evidence="3">The sequence shown here is derived from an EMBL/GenBank/DDBJ whole genome shotgun (WGS) entry which is preliminary data.</text>
</comment>
<dbReference type="PANTHER" id="PTHR35567">
    <property type="entry name" value="MALATE DEHYDROGENASE (AFU_ORTHOLOGUE AFUA_2G13800)"/>
    <property type="match status" value="1"/>
</dbReference>
<dbReference type="InterPro" id="IPR021851">
    <property type="entry name" value="DUF3455"/>
</dbReference>
<name>A0A559KRL5_FUSOC</name>
<feature type="compositionally biased region" description="Basic and acidic residues" evidence="1">
    <location>
        <begin position="323"/>
        <end position="344"/>
    </location>
</feature>
<feature type="compositionally biased region" description="Polar residues" evidence="1">
    <location>
        <begin position="93"/>
        <end position="112"/>
    </location>
</feature>
<feature type="compositionally biased region" description="Low complexity" evidence="1">
    <location>
        <begin position="309"/>
        <end position="321"/>
    </location>
</feature>
<organism evidence="3 4">
    <name type="scientific">Fusarium oxysporum f. sp. cubense</name>
    <dbReference type="NCBI Taxonomy" id="61366"/>
    <lineage>
        <taxon>Eukaryota</taxon>
        <taxon>Fungi</taxon>
        <taxon>Dikarya</taxon>
        <taxon>Ascomycota</taxon>
        <taxon>Pezizomycotina</taxon>
        <taxon>Sordariomycetes</taxon>
        <taxon>Hypocreomycetidae</taxon>
        <taxon>Hypocreales</taxon>
        <taxon>Nectriaceae</taxon>
        <taxon>Fusarium</taxon>
        <taxon>Fusarium oxysporum species complex</taxon>
    </lineage>
</organism>
<keyword evidence="2" id="KW-0732">Signal</keyword>
<gene>
    <name evidence="3" type="ORF">Focb16_v004145</name>
</gene>
<evidence type="ECO:0000256" key="2">
    <source>
        <dbReference type="SAM" id="SignalP"/>
    </source>
</evidence>
<evidence type="ECO:0000313" key="4">
    <source>
        <dbReference type="Proteomes" id="UP000320707"/>
    </source>
</evidence>
<protein>
    <submittedName>
        <fullName evidence="3">Uncharacterized protein</fullName>
    </submittedName>
</protein>
<feature type="compositionally biased region" description="Polar residues" evidence="1">
    <location>
        <begin position="258"/>
        <end position="278"/>
    </location>
</feature>
<dbReference type="Proteomes" id="UP000320707">
    <property type="component" value="Unassembled WGS sequence"/>
</dbReference>
<feature type="compositionally biased region" description="Polar residues" evidence="1">
    <location>
        <begin position="180"/>
        <end position="199"/>
    </location>
</feature>
<dbReference type="Pfam" id="PF11937">
    <property type="entry name" value="DUF3455"/>
    <property type="match status" value="1"/>
</dbReference>
<sequence length="671" mass="70333">MKSIIVLPLVALAHARCDYPSGIGLWHPEKGQNFAVVMWDLGITEQEFGSLNPTTNINLIYPEISYNVTIRPSRSGKWTDGCPPSLRIKDMSDTSMVDPTAETQETPESTSVADADGYRHRSTGTMYETVETSTRFSTVFADGSHPSSPSVAGETQAAGMPYPPFTEGKGTGTRPKAYTPTESMSDVTSSAVSKPTATASKDEEDNLTNTGKTWHSDVSTTSAAGQSEDVHEMPSTISDDAQQETVPSYATMDDEVTRTTTQSHIQSTSVAAEATNTVNEKEQKPESATKAPSVPSSISGATKSEAAPSSTLSTTTTLTQTDGSHDSKTEKPSGSSFKEERTVSSEDLSTQKPSGGANTGPPSILTTDTATTSIVSQPHGSTGSAAVSRDTTLTEHTSTQTKTAKADAAPDPLVSSLPTSATTTMRTTTKGVTSPYTDSADQTAKQTTNLSRETTTKPVPVLPVNGGPSELPAPPRDVTLKHISLGFGIQKYSCAGAGAAPAAVGALAVLYDVACLYPGQARSSLTAKKWASLPSDVLNTRKVPLNRNDDGGASLTSPFPRKQPLKVEGLRKSIPYLGRHFFNAAGVPTFDLDKANQLFVAKKIDGIKAPASAPAGPEGTGAVDWLYLGDAGGSQGVSLVYRVLTAGGASHGCKAKGTDSTSYTTLYWFYG</sequence>
<feature type="region of interest" description="Disordered" evidence="1">
    <location>
        <begin position="77"/>
        <end position="116"/>
    </location>
</feature>
<feature type="compositionally biased region" description="Polar residues" evidence="1">
    <location>
        <begin position="360"/>
        <end position="403"/>
    </location>
</feature>
<feature type="compositionally biased region" description="Polar residues" evidence="1">
    <location>
        <begin position="434"/>
        <end position="457"/>
    </location>
</feature>
<evidence type="ECO:0000313" key="3">
    <source>
        <dbReference type="EMBL" id="TVY62396.1"/>
    </source>
</evidence>
<accession>A0A559KRL5</accession>
<dbReference type="PANTHER" id="PTHR35567:SF3">
    <property type="entry name" value="MALATE DEHYDROGENASE"/>
    <property type="match status" value="1"/>
</dbReference>
<reference evidence="3 4" key="1">
    <citation type="journal article" date="2019" name="Microbiol. Resour. Announc.">
        <title>High-quality draft genome sequence of Fusarium oxysporum f. sp. cubense strain 160527, a causal agent of Panama disease.</title>
        <authorList>
            <person name="Asai S."/>
            <person name="Ayukawa Y."/>
            <person name="Gan P."/>
            <person name="Masuda S."/>
            <person name="Komatsu K."/>
            <person name="Shirasu K."/>
            <person name="Arie T."/>
        </authorList>
    </citation>
    <scope>NUCLEOTIDE SEQUENCE [LARGE SCALE GENOMIC DNA]</scope>
    <source>
        <strain evidence="3 4">160527</strain>
    </source>
</reference>
<dbReference type="AlphaFoldDB" id="A0A559KRL5"/>
<evidence type="ECO:0000256" key="1">
    <source>
        <dbReference type="SAM" id="MobiDB-lite"/>
    </source>
</evidence>
<feature type="compositionally biased region" description="Polar residues" evidence="1">
    <location>
        <begin position="207"/>
        <end position="225"/>
    </location>
</feature>
<dbReference type="EMBL" id="SRMI01000010">
    <property type="protein sequence ID" value="TVY62396.1"/>
    <property type="molecule type" value="Genomic_DNA"/>
</dbReference>
<feature type="signal peptide" evidence="2">
    <location>
        <begin position="1"/>
        <end position="15"/>
    </location>
</feature>
<feature type="compositionally biased region" description="Polar residues" evidence="1">
    <location>
        <begin position="235"/>
        <end position="248"/>
    </location>
</feature>
<proteinExistence type="predicted"/>
<feature type="compositionally biased region" description="Low complexity" evidence="1">
    <location>
        <begin position="419"/>
        <end position="433"/>
    </location>
</feature>